<organism evidence="3 4">
    <name type="scientific">Novipirellula herctigrandis</name>
    <dbReference type="NCBI Taxonomy" id="2527986"/>
    <lineage>
        <taxon>Bacteria</taxon>
        <taxon>Pseudomonadati</taxon>
        <taxon>Planctomycetota</taxon>
        <taxon>Planctomycetia</taxon>
        <taxon>Pirellulales</taxon>
        <taxon>Pirellulaceae</taxon>
        <taxon>Novipirellula</taxon>
    </lineage>
</organism>
<dbReference type="Pfam" id="PF20766">
    <property type="entry name" value="DUF447_C"/>
    <property type="match status" value="1"/>
</dbReference>
<feature type="domain" description="DUF447" evidence="1">
    <location>
        <begin position="4"/>
        <end position="131"/>
    </location>
</feature>
<evidence type="ECO:0000313" key="3">
    <source>
        <dbReference type="EMBL" id="TWT83008.1"/>
    </source>
</evidence>
<keyword evidence="4" id="KW-1185">Reference proteome</keyword>
<dbReference type="OrthoDB" id="2112021at2"/>
<evidence type="ECO:0000259" key="2">
    <source>
        <dbReference type="Pfam" id="PF20766"/>
    </source>
</evidence>
<dbReference type="Pfam" id="PF04289">
    <property type="entry name" value="DUF447_N"/>
    <property type="match status" value="1"/>
</dbReference>
<evidence type="ECO:0008006" key="5">
    <source>
        <dbReference type="Google" id="ProtNLM"/>
    </source>
</evidence>
<dbReference type="Proteomes" id="UP000315010">
    <property type="component" value="Unassembled WGS sequence"/>
</dbReference>
<protein>
    <recommendedName>
        <fullName evidence="5">DUF447 family protein</fullName>
    </recommendedName>
</protein>
<dbReference type="SUPFAM" id="SSF50475">
    <property type="entry name" value="FMN-binding split barrel"/>
    <property type="match status" value="1"/>
</dbReference>
<gene>
    <name evidence="3" type="ORF">CA13_44710</name>
</gene>
<dbReference type="InterPro" id="IPR007386">
    <property type="entry name" value="DUF447_N"/>
</dbReference>
<evidence type="ECO:0000259" key="1">
    <source>
        <dbReference type="Pfam" id="PF04289"/>
    </source>
</evidence>
<dbReference type="InterPro" id="IPR049288">
    <property type="entry name" value="DUF447_C"/>
</dbReference>
<dbReference type="Gene3D" id="1.20.58.290">
    <property type="entry name" value="Hypothetical membrane protein ta0354_69_121"/>
    <property type="match status" value="1"/>
</dbReference>
<feature type="domain" description="DUF447" evidence="2">
    <location>
        <begin position="138"/>
        <end position="190"/>
    </location>
</feature>
<sequence>MIVESIVTTSDACGRVNIAPMGPTVGDDFAVGDPLDQSITLRPFDSSKTYRNLTENPRAVVHVTDDVDLFVRAALNEIGDLETATELVDCLDDSYWVLRDCHRWFAVDVVSNDGHHPRLTMQCRVVRSEIVRPFFGFNRAKNAVIEAAILGTRTSLLPRKEIESELSRLEILIDKTAGRNETTAFERIRRFVANAYCNSAVKTE</sequence>
<dbReference type="EMBL" id="SJPJ01000001">
    <property type="protein sequence ID" value="TWT83008.1"/>
    <property type="molecule type" value="Genomic_DNA"/>
</dbReference>
<proteinExistence type="predicted"/>
<dbReference type="AlphaFoldDB" id="A0A5C5Z6X0"/>
<evidence type="ECO:0000313" key="4">
    <source>
        <dbReference type="Proteomes" id="UP000315010"/>
    </source>
</evidence>
<comment type="caution">
    <text evidence="3">The sequence shown here is derived from an EMBL/GenBank/DDBJ whole genome shotgun (WGS) entry which is preliminary data.</text>
</comment>
<name>A0A5C5Z6X0_9BACT</name>
<dbReference type="Gene3D" id="2.30.110.10">
    <property type="entry name" value="Electron Transport, Fmn-binding Protein, Chain A"/>
    <property type="match status" value="1"/>
</dbReference>
<dbReference type="InterPro" id="IPR012349">
    <property type="entry name" value="Split_barrel_FMN-bd"/>
</dbReference>
<dbReference type="RefSeq" id="WP_146399879.1">
    <property type="nucleotide sequence ID" value="NZ_SJPJ01000001.1"/>
</dbReference>
<reference evidence="3 4" key="1">
    <citation type="submission" date="2019-02" db="EMBL/GenBank/DDBJ databases">
        <title>Deep-cultivation of Planctomycetes and their phenomic and genomic characterization uncovers novel biology.</title>
        <authorList>
            <person name="Wiegand S."/>
            <person name="Jogler M."/>
            <person name="Boedeker C."/>
            <person name="Pinto D."/>
            <person name="Vollmers J."/>
            <person name="Rivas-Marin E."/>
            <person name="Kohn T."/>
            <person name="Peeters S.H."/>
            <person name="Heuer A."/>
            <person name="Rast P."/>
            <person name="Oberbeckmann S."/>
            <person name="Bunk B."/>
            <person name="Jeske O."/>
            <person name="Meyerdierks A."/>
            <person name="Storesund J.E."/>
            <person name="Kallscheuer N."/>
            <person name="Luecker S."/>
            <person name="Lage O.M."/>
            <person name="Pohl T."/>
            <person name="Merkel B.J."/>
            <person name="Hornburger P."/>
            <person name="Mueller R.-W."/>
            <person name="Bruemmer F."/>
            <person name="Labrenz M."/>
            <person name="Spormann A.M."/>
            <person name="Op Den Camp H."/>
            <person name="Overmann J."/>
            <person name="Amann R."/>
            <person name="Jetten M.S.M."/>
            <person name="Mascher T."/>
            <person name="Medema M.H."/>
            <person name="Devos D.P."/>
            <person name="Kaster A.-K."/>
            <person name="Ovreas L."/>
            <person name="Rohde M."/>
            <person name="Galperin M.Y."/>
            <person name="Jogler C."/>
        </authorList>
    </citation>
    <scope>NUCLEOTIDE SEQUENCE [LARGE SCALE GENOMIC DNA]</scope>
    <source>
        <strain evidence="3 4">CA13</strain>
    </source>
</reference>
<accession>A0A5C5Z6X0</accession>